<proteinExistence type="predicted"/>
<sequence length="100" mass="10602">MSDQEITAWWIAIIAGFVVVLAVAALLSLLVWFVKIIDRRVAEIRDTLSAITRNTASTALIPQTGDAVDAVLAEGLQHHLFLGRVLPSIPTPATTNGGAA</sequence>
<keyword evidence="1" id="KW-0812">Transmembrane</keyword>
<dbReference type="Proteomes" id="UP000820669">
    <property type="component" value="Unassembled WGS sequence"/>
</dbReference>
<name>A0ABX1S6D0_9PSEU</name>
<evidence type="ECO:0000256" key="1">
    <source>
        <dbReference type="SAM" id="Phobius"/>
    </source>
</evidence>
<evidence type="ECO:0000313" key="3">
    <source>
        <dbReference type="Proteomes" id="UP000820669"/>
    </source>
</evidence>
<dbReference type="EMBL" id="JAAXLA010000004">
    <property type="protein sequence ID" value="NMH96352.1"/>
    <property type="molecule type" value="Genomic_DNA"/>
</dbReference>
<keyword evidence="3" id="KW-1185">Reference proteome</keyword>
<keyword evidence="1" id="KW-1133">Transmembrane helix</keyword>
<feature type="transmembrane region" description="Helical" evidence="1">
    <location>
        <begin position="6"/>
        <end position="34"/>
    </location>
</feature>
<accession>A0ABX1S6D0</accession>
<organism evidence="2 3">
    <name type="scientific">Pseudonocardia acidicola</name>
    <dbReference type="NCBI Taxonomy" id="2724939"/>
    <lineage>
        <taxon>Bacteria</taxon>
        <taxon>Bacillati</taxon>
        <taxon>Actinomycetota</taxon>
        <taxon>Actinomycetes</taxon>
        <taxon>Pseudonocardiales</taxon>
        <taxon>Pseudonocardiaceae</taxon>
        <taxon>Pseudonocardia</taxon>
    </lineage>
</organism>
<reference evidence="2 3" key="1">
    <citation type="submission" date="2020-04" db="EMBL/GenBank/DDBJ databases">
        <authorList>
            <person name="Klaysubun C."/>
            <person name="Duangmal K."/>
            <person name="Lipun K."/>
        </authorList>
    </citation>
    <scope>NUCLEOTIDE SEQUENCE [LARGE SCALE GENOMIC DNA]</scope>
    <source>
        <strain evidence="2 3">K10HN5</strain>
    </source>
</reference>
<gene>
    <name evidence="2" type="ORF">HF526_03290</name>
</gene>
<protein>
    <submittedName>
        <fullName evidence="2">Uncharacterized protein</fullName>
    </submittedName>
</protein>
<comment type="caution">
    <text evidence="2">The sequence shown here is derived from an EMBL/GenBank/DDBJ whole genome shotgun (WGS) entry which is preliminary data.</text>
</comment>
<keyword evidence="1" id="KW-0472">Membrane</keyword>
<evidence type="ECO:0000313" key="2">
    <source>
        <dbReference type="EMBL" id="NMH96352.1"/>
    </source>
</evidence>
<dbReference type="RefSeq" id="WP_169379724.1">
    <property type="nucleotide sequence ID" value="NZ_JAAXLA010000004.1"/>
</dbReference>